<keyword evidence="1" id="KW-0880">Kelch repeat</keyword>
<evidence type="ECO:0000256" key="1">
    <source>
        <dbReference type="ARBA" id="ARBA00022441"/>
    </source>
</evidence>
<proteinExistence type="predicted"/>
<evidence type="ECO:0000256" key="2">
    <source>
        <dbReference type="ARBA" id="ARBA00022737"/>
    </source>
</evidence>
<dbReference type="OrthoDB" id="45365at2759"/>
<protein>
    <submittedName>
        <fullName evidence="3">Uncharacterized protein</fullName>
    </submittedName>
</protein>
<dbReference type="PANTHER" id="PTHR46344:SF16">
    <property type="entry name" value="KELCH MOTIF FAMILY PROTEIN, EXPRESSED"/>
    <property type="match status" value="1"/>
</dbReference>
<dbReference type="AlphaFoldDB" id="A0A6G1F943"/>
<dbReference type="PANTHER" id="PTHR46344">
    <property type="entry name" value="OS02G0202900 PROTEIN"/>
    <property type="match status" value="1"/>
</dbReference>
<evidence type="ECO:0000313" key="4">
    <source>
        <dbReference type="Proteomes" id="UP000479710"/>
    </source>
</evidence>
<name>A0A6G1F943_9ORYZ</name>
<organism evidence="3 4">
    <name type="scientific">Oryza meyeriana var. granulata</name>
    <dbReference type="NCBI Taxonomy" id="110450"/>
    <lineage>
        <taxon>Eukaryota</taxon>
        <taxon>Viridiplantae</taxon>
        <taxon>Streptophyta</taxon>
        <taxon>Embryophyta</taxon>
        <taxon>Tracheophyta</taxon>
        <taxon>Spermatophyta</taxon>
        <taxon>Magnoliopsida</taxon>
        <taxon>Liliopsida</taxon>
        <taxon>Poales</taxon>
        <taxon>Poaceae</taxon>
        <taxon>BOP clade</taxon>
        <taxon>Oryzoideae</taxon>
        <taxon>Oryzeae</taxon>
        <taxon>Oryzinae</taxon>
        <taxon>Oryza</taxon>
        <taxon>Oryza meyeriana</taxon>
    </lineage>
</organism>
<dbReference type="EMBL" id="SPHZ02000001">
    <property type="protein sequence ID" value="KAF0933332.1"/>
    <property type="molecule type" value="Genomic_DNA"/>
</dbReference>
<keyword evidence="2" id="KW-0677">Repeat</keyword>
<dbReference type="Proteomes" id="UP000479710">
    <property type="component" value="Unassembled WGS sequence"/>
</dbReference>
<accession>A0A6G1F943</accession>
<feature type="non-terminal residue" evidence="3">
    <location>
        <position position="165"/>
    </location>
</feature>
<reference evidence="3 4" key="1">
    <citation type="submission" date="2019-11" db="EMBL/GenBank/DDBJ databases">
        <title>Whole genome sequence of Oryza granulata.</title>
        <authorList>
            <person name="Li W."/>
        </authorList>
    </citation>
    <scope>NUCLEOTIDE SEQUENCE [LARGE SCALE GENOMIC DNA]</scope>
    <source>
        <strain evidence="4">cv. Menghai</strain>
        <tissue evidence="3">Leaf</tissue>
    </source>
</reference>
<comment type="caution">
    <text evidence="3">The sequence shown here is derived from an EMBL/GenBank/DDBJ whole genome shotgun (WGS) entry which is preliminary data.</text>
</comment>
<sequence>MDSAARASQPPPPPGAGIRVRAPLVESVSCYCRLDTGLKTVVDARKFVPGAKMCMQPDVKPNKRKSRGSRTWAKFMDSKHHLGSSRAFEAAALVTLNGKLCIVRNNMSITLVDISDPSMSIETDSARMWETVARKGQHRSFVANLWSTIAGRNLKSHIIHCQVLQ</sequence>
<keyword evidence="4" id="KW-1185">Reference proteome</keyword>
<gene>
    <name evidence="3" type="ORF">E2562_017955</name>
</gene>
<evidence type="ECO:0000313" key="3">
    <source>
        <dbReference type="EMBL" id="KAF0933332.1"/>
    </source>
</evidence>